<evidence type="ECO:0008006" key="3">
    <source>
        <dbReference type="Google" id="ProtNLM"/>
    </source>
</evidence>
<accession>A0AAD6Y3X4</accession>
<reference evidence="1" key="1">
    <citation type="submission" date="2023-03" db="EMBL/GenBank/DDBJ databases">
        <title>Massive genome expansion in bonnet fungi (Mycena s.s.) driven by repeated elements and novel gene families across ecological guilds.</title>
        <authorList>
            <consortium name="Lawrence Berkeley National Laboratory"/>
            <person name="Harder C.B."/>
            <person name="Miyauchi S."/>
            <person name="Viragh M."/>
            <person name="Kuo A."/>
            <person name="Thoen E."/>
            <person name="Andreopoulos B."/>
            <person name="Lu D."/>
            <person name="Skrede I."/>
            <person name="Drula E."/>
            <person name="Henrissat B."/>
            <person name="Morin E."/>
            <person name="Kohler A."/>
            <person name="Barry K."/>
            <person name="LaButti K."/>
            <person name="Morin E."/>
            <person name="Salamov A."/>
            <person name="Lipzen A."/>
            <person name="Mereny Z."/>
            <person name="Hegedus B."/>
            <person name="Baldrian P."/>
            <person name="Stursova M."/>
            <person name="Weitz H."/>
            <person name="Taylor A."/>
            <person name="Grigoriev I.V."/>
            <person name="Nagy L.G."/>
            <person name="Martin F."/>
            <person name="Kauserud H."/>
        </authorList>
    </citation>
    <scope>NUCLEOTIDE SEQUENCE</scope>
    <source>
        <strain evidence="1">9144</strain>
    </source>
</reference>
<evidence type="ECO:0000313" key="2">
    <source>
        <dbReference type="Proteomes" id="UP001219525"/>
    </source>
</evidence>
<name>A0AAD6Y3X4_9AGAR</name>
<comment type="caution">
    <text evidence="1">The sequence shown here is derived from an EMBL/GenBank/DDBJ whole genome shotgun (WGS) entry which is preliminary data.</text>
</comment>
<gene>
    <name evidence="1" type="ORF">GGX14DRAFT_593272</name>
</gene>
<organism evidence="1 2">
    <name type="scientific">Mycena pura</name>
    <dbReference type="NCBI Taxonomy" id="153505"/>
    <lineage>
        <taxon>Eukaryota</taxon>
        <taxon>Fungi</taxon>
        <taxon>Dikarya</taxon>
        <taxon>Basidiomycota</taxon>
        <taxon>Agaricomycotina</taxon>
        <taxon>Agaricomycetes</taxon>
        <taxon>Agaricomycetidae</taxon>
        <taxon>Agaricales</taxon>
        <taxon>Marasmiineae</taxon>
        <taxon>Mycenaceae</taxon>
        <taxon>Mycena</taxon>
    </lineage>
</organism>
<sequence>MPAQLPQELLDIIIGHVHNKPTLQSCALTSSRLRTPSQRGLFSSFRISLAIPYRVANDRFLQFTRFAGYVKTLTVVFPSGLSPAAAAADVSALRSLLDRLERVRQCTLDSAGWALSPTIWGSPFCATILDFIQRQNLLELHIRSIIDIPCETLAAFFCATPMLGLHNASVICNWVLPQSEYPDVKAEHLRLTGCGMVLDALQQGPFAPLTANVRRMWTTMGTYNRTFKFAPGLAARLEYLRVDWPSAPEQPMDPTELFAALRTLDLSPRSFDRDVKPAQVAIFAPLFSCTTTALAEIRFSYSLGKNVFRKYFHTDTLEAVAAALEKCPGTPRISWYISVEGSKSRREHQLMKFTALLQAGLPCVHEQGRLYVQNRAFADDWSDSVTTP</sequence>
<protein>
    <recommendedName>
        <fullName evidence="3">F-box domain-containing protein</fullName>
    </recommendedName>
</protein>
<dbReference type="Proteomes" id="UP001219525">
    <property type="component" value="Unassembled WGS sequence"/>
</dbReference>
<proteinExistence type="predicted"/>
<keyword evidence="2" id="KW-1185">Reference proteome</keyword>
<dbReference type="AlphaFoldDB" id="A0AAD6Y3X4"/>
<evidence type="ECO:0000313" key="1">
    <source>
        <dbReference type="EMBL" id="KAJ7193146.1"/>
    </source>
</evidence>
<dbReference type="EMBL" id="JARJCW010000111">
    <property type="protein sequence ID" value="KAJ7193146.1"/>
    <property type="molecule type" value="Genomic_DNA"/>
</dbReference>